<keyword evidence="4" id="KW-0732">Signal</keyword>
<evidence type="ECO:0000256" key="2">
    <source>
        <dbReference type="ARBA" id="ARBA00008814"/>
    </source>
</evidence>
<reference evidence="5" key="1">
    <citation type="submission" date="2019-07" db="EMBL/GenBank/DDBJ databases">
        <title>Genomic Encyclopedia of Type Strains, Phase IV (KMG-IV): sequencing the most valuable type-strain genomes for metagenomic binning, comparative biology and taxonomic classification.</title>
        <authorList>
            <person name="Goeker M."/>
        </authorList>
    </citation>
    <scope>NUCLEOTIDE SEQUENCE</scope>
    <source>
        <strain evidence="5">DSM 44596</strain>
    </source>
</reference>
<name>A0A652YY47_NOCGL</name>
<dbReference type="SUPFAM" id="SSF53807">
    <property type="entry name" value="Helical backbone' metal receptor"/>
    <property type="match status" value="1"/>
</dbReference>
<comment type="subcellular location">
    <subcellularLocation>
        <location evidence="1">Cell envelope</location>
    </subcellularLocation>
</comment>
<accession>A0A652YY47</accession>
<dbReference type="PROSITE" id="PS50983">
    <property type="entry name" value="FE_B12_PBP"/>
    <property type="match status" value="1"/>
</dbReference>
<dbReference type="PANTHER" id="PTHR30532">
    <property type="entry name" value="IRON III DICITRATE-BINDING PERIPLASMIC PROTEIN"/>
    <property type="match status" value="1"/>
</dbReference>
<evidence type="ECO:0000313" key="5">
    <source>
        <dbReference type="EMBL" id="TYQ08596.1"/>
    </source>
</evidence>
<gene>
    <name evidence="5" type="ORF">FNL38_101971</name>
</gene>
<dbReference type="Gene3D" id="3.40.50.1980">
    <property type="entry name" value="Nitrogenase molybdenum iron protein domain"/>
    <property type="match status" value="2"/>
</dbReference>
<dbReference type="InterPro" id="IPR051313">
    <property type="entry name" value="Bact_iron-sidero_bind"/>
</dbReference>
<dbReference type="Pfam" id="PF01497">
    <property type="entry name" value="Peripla_BP_2"/>
    <property type="match status" value="1"/>
</dbReference>
<comment type="similarity">
    <text evidence="2">Belongs to the bacterial solute-binding protein 8 family.</text>
</comment>
<protein>
    <submittedName>
        <fullName evidence="5">Iron complex transport system substrate-binding protein</fullName>
    </submittedName>
</protein>
<evidence type="ECO:0000256" key="1">
    <source>
        <dbReference type="ARBA" id="ARBA00004196"/>
    </source>
</evidence>
<dbReference type="PANTHER" id="PTHR30532:SF25">
    <property type="entry name" value="IRON(III) DICITRATE-BINDING PERIPLASMIC PROTEIN"/>
    <property type="match status" value="1"/>
</dbReference>
<evidence type="ECO:0000256" key="3">
    <source>
        <dbReference type="ARBA" id="ARBA00022448"/>
    </source>
</evidence>
<dbReference type="InterPro" id="IPR002491">
    <property type="entry name" value="ABC_transptr_periplasmic_BD"/>
</dbReference>
<comment type="caution">
    <text evidence="5">The sequence shown here is derived from an EMBL/GenBank/DDBJ whole genome shotgun (WGS) entry which is preliminary data.</text>
</comment>
<dbReference type="GO" id="GO:1901678">
    <property type="term" value="P:iron coordination entity transport"/>
    <property type="evidence" value="ECO:0007669"/>
    <property type="project" value="UniProtKB-ARBA"/>
</dbReference>
<organism evidence="5">
    <name type="scientific">Nocardia globerula</name>
    <dbReference type="NCBI Taxonomy" id="1818"/>
    <lineage>
        <taxon>Bacteria</taxon>
        <taxon>Bacillati</taxon>
        <taxon>Actinomycetota</taxon>
        <taxon>Actinomycetes</taxon>
        <taxon>Mycobacteriales</taxon>
        <taxon>Nocardiaceae</taxon>
        <taxon>Nocardia</taxon>
    </lineage>
</organism>
<dbReference type="CDD" id="cd01146">
    <property type="entry name" value="FhuD"/>
    <property type="match status" value="1"/>
</dbReference>
<dbReference type="GO" id="GO:0030288">
    <property type="term" value="C:outer membrane-bounded periplasmic space"/>
    <property type="evidence" value="ECO:0007669"/>
    <property type="project" value="TreeGrafter"/>
</dbReference>
<evidence type="ECO:0000256" key="4">
    <source>
        <dbReference type="ARBA" id="ARBA00022729"/>
    </source>
</evidence>
<dbReference type="AlphaFoldDB" id="A0A652YY47"/>
<proteinExistence type="inferred from homology"/>
<sequence length="330" mass="35129">MKHFARRTAAISVVAALALIVPACSSDEPDTTATSTEPGAFPRTIEHFRGSTEIPSQPKRVVALDNSFTDATLLLESPLVGYVDYREPGLPDYLGSTRDEFAADAISVGTVGAVSLEKIAALQPDLIISAEVRDGKNYEQLSAIAPTVFTQTTGPTWKANIRLVGEALGKEDLAEQKIGEYEARAAAVGSAVNKAANNPVISVVRFAGEPTARLYRTTSFSGIVLEDAGLARPSNQGPDPADPGNIMMKISPELINEADADVIFVSTWQDPEGKSAEAAKPFLTSPLWQTLRGRTVDVDDSEWMSPVSIQGAHLILDDLADTFGVDKSSS</sequence>
<dbReference type="EMBL" id="VNIQ01000001">
    <property type="protein sequence ID" value="TYQ08596.1"/>
    <property type="molecule type" value="Genomic_DNA"/>
</dbReference>
<keyword evidence="3" id="KW-0813">Transport</keyword>